<name>A0A0K8PBE9_9CHLR</name>
<dbReference type="CDD" id="cd01992">
    <property type="entry name" value="TilS_N"/>
    <property type="match status" value="1"/>
</dbReference>
<evidence type="ECO:0000256" key="2">
    <source>
        <dbReference type="ARBA" id="ARBA00022490"/>
    </source>
</evidence>
<dbReference type="GO" id="GO:0032267">
    <property type="term" value="F:tRNA(Ile)-lysidine synthase activity"/>
    <property type="evidence" value="ECO:0007669"/>
    <property type="project" value="UniProtKB-EC"/>
</dbReference>
<comment type="catalytic activity">
    <reaction evidence="7 8">
        <text>cytidine(34) in tRNA(Ile2) + L-lysine + ATP = lysidine(34) in tRNA(Ile2) + AMP + diphosphate + H(+)</text>
        <dbReference type="Rhea" id="RHEA:43744"/>
        <dbReference type="Rhea" id="RHEA-COMP:10625"/>
        <dbReference type="Rhea" id="RHEA-COMP:10670"/>
        <dbReference type="ChEBI" id="CHEBI:15378"/>
        <dbReference type="ChEBI" id="CHEBI:30616"/>
        <dbReference type="ChEBI" id="CHEBI:32551"/>
        <dbReference type="ChEBI" id="CHEBI:33019"/>
        <dbReference type="ChEBI" id="CHEBI:82748"/>
        <dbReference type="ChEBI" id="CHEBI:83665"/>
        <dbReference type="ChEBI" id="CHEBI:456215"/>
        <dbReference type="EC" id="6.3.4.19"/>
    </reaction>
</comment>
<keyword evidence="3 8" id="KW-0436">Ligase</keyword>
<dbReference type="Pfam" id="PF11734">
    <property type="entry name" value="TilS_C"/>
    <property type="match status" value="1"/>
</dbReference>
<keyword evidence="5 8" id="KW-0547">Nucleotide-binding</keyword>
<dbReference type="EC" id="6.3.4.19" evidence="8"/>
<feature type="binding site" evidence="8">
    <location>
        <begin position="24"/>
        <end position="29"/>
    </location>
    <ligand>
        <name>ATP</name>
        <dbReference type="ChEBI" id="CHEBI:30616"/>
    </ligand>
</feature>
<evidence type="ECO:0000256" key="7">
    <source>
        <dbReference type="ARBA" id="ARBA00048539"/>
    </source>
</evidence>
<feature type="domain" description="Lysidine-tRNA(Ile) synthetase C-terminal" evidence="9">
    <location>
        <begin position="401"/>
        <end position="476"/>
    </location>
</feature>
<dbReference type="Pfam" id="PF01171">
    <property type="entry name" value="ATP_bind_3"/>
    <property type="match status" value="1"/>
</dbReference>
<gene>
    <name evidence="8" type="primary">tilS</name>
    <name evidence="10" type="ORF">ATC1_12527</name>
</gene>
<dbReference type="InterPro" id="IPR014729">
    <property type="entry name" value="Rossmann-like_a/b/a_fold"/>
</dbReference>
<evidence type="ECO:0000256" key="8">
    <source>
        <dbReference type="HAMAP-Rule" id="MF_01161"/>
    </source>
</evidence>
<dbReference type="EMBL" id="DF968180">
    <property type="protein sequence ID" value="GAP39987.1"/>
    <property type="molecule type" value="Genomic_DNA"/>
</dbReference>
<dbReference type="PANTHER" id="PTHR43033">
    <property type="entry name" value="TRNA(ILE)-LYSIDINE SYNTHASE-RELATED"/>
    <property type="match status" value="1"/>
</dbReference>
<keyword evidence="6 8" id="KW-0067">ATP-binding</keyword>
<proteinExistence type="inferred from homology"/>
<evidence type="ECO:0000256" key="1">
    <source>
        <dbReference type="ARBA" id="ARBA00004496"/>
    </source>
</evidence>
<evidence type="ECO:0000256" key="3">
    <source>
        <dbReference type="ARBA" id="ARBA00022598"/>
    </source>
</evidence>
<keyword evidence="2 8" id="KW-0963">Cytoplasm</keyword>
<comment type="similarity">
    <text evidence="8">Belongs to the tRNA(Ile)-lysidine synthase family.</text>
</comment>
<dbReference type="InterPro" id="IPR012795">
    <property type="entry name" value="tRNA_Ile_lys_synt_N"/>
</dbReference>
<evidence type="ECO:0000256" key="5">
    <source>
        <dbReference type="ARBA" id="ARBA00022741"/>
    </source>
</evidence>
<evidence type="ECO:0000259" key="9">
    <source>
        <dbReference type="SMART" id="SM00977"/>
    </source>
</evidence>
<dbReference type="RefSeq" id="WP_082174665.1">
    <property type="nucleotide sequence ID" value="NZ_DF968180.1"/>
</dbReference>
<dbReference type="SUPFAM" id="SSF56037">
    <property type="entry name" value="PheT/TilS domain"/>
    <property type="match status" value="1"/>
</dbReference>
<comment type="domain">
    <text evidence="8">The N-terminal region contains the highly conserved SGGXDS motif, predicted to be a P-loop motif involved in ATP binding.</text>
</comment>
<comment type="subcellular location">
    <subcellularLocation>
        <location evidence="1 8">Cytoplasm</location>
    </subcellularLocation>
</comment>
<dbReference type="GO" id="GO:0005524">
    <property type="term" value="F:ATP binding"/>
    <property type="evidence" value="ECO:0007669"/>
    <property type="project" value="UniProtKB-UniRule"/>
</dbReference>
<sequence>MFSINYLRNQCRLKPDDMVVAGISGGADSLYLLYHLKKIGQPVIAAVFNHQLRREADAEVVFVQNTCEKLGIRCVTDTSDVSALSKLHKISLEEAARIARYQFLFRAAKKWNAAAVATAHHADDQTETILMHFLRGSGLDGLAGMNPVSYIHQWDPDKKIPLIRPILNVRRQEIDDWCKENQIHPVQDQSNFDTTFFRNRLRLQLIPELEQNYNPQIRQHIQNLSQTIQEDQKIIHHAVSEAWETCVIYANPEKRQVVFDRSLFIKQLKGIQARFVRKAFFMLQPDSRDFSFDTSARVLNFLEIAAENDVQPLVNHLWMAVENGFFMLYEQGQRPNIRKLPQTFNTSAVLLSLPGEVPVEGGRITCRSVDIDPQEFDQMIREMKHNHRIVYLDSDKIAWPLHVRNGKTGEVFSPLGSKGHSQKLSDFFINQKIPRDYRSLYPLVSDQNSIIWIPGYQSAENCRLSPDSAHCICLKWEYE</sequence>
<accession>A0A0K8PBE9</accession>
<dbReference type="InterPro" id="IPR011063">
    <property type="entry name" value="TilS/TtcA_N"/>
</dbReference>
<protein>
    <recommendedName>
        <fullName evidence="8">tRNA(Ile)-lysidine synthase</fullName>
        <ecNumber evidence="8">6.3.4.19</ecNumber>
    </recommendedName>
    <alternativeName>
        <fullName evidence="8">tRNA(Ile)-2-lysyl-cytidine synthase</fullName>
    </alternativeName>
    <alternativeName>
        <fullName evidence="8">tRNA(Ile)-lysidine synthetase</fullName>
    </alternativeName>
</protein>
<dbReference type="HAMAP" id="MF_01161">
    <property type="entry name" value="tRNA_Ile_lys_synt"/>
    <property type="match status" value="1"/>
</dbReference>
<dbReference type="OrthoDB" id="9807403at2"/>
<dbReference type="NCBIfam" id="TIGR02433">
    <property type="entry name" value="lysidine_TilS_C"/>
    <property type="match status" value="1"/>
</dbReference>
<dbReference type="Gene3D" id="3.40.50.620">
    <property type="entry name" value="HUPs"/>
    <property type="match status" value="1"/>
</dbReference>
<dbReference type="GO" id="GO:0005737">
    <property type="term" value="C:cytoplasm"/>
    <property type="evidence" value="ECO:0007669"/>
    <property type="project" value="UniProtKB-SubCell"/>
</dbReference>
<keyword evidence="11" id="KW-1185">Reference proteome</keyword>
<dbReference type="InterPro" id="IPR012796">
    <property type="entry name" value="Lysidine-tRNA-synth_C"/>
</dbReference>
<dbReference type="InterPro" id="IPR012094">
    <property type="entry name" value="tRNA_Ile_lys_synt"/>
</dbReference>
<reference evidence="10" key="1">
    <citation type="journal article" date="2015" name="Genome Announc.">
        <title>Draft Genome Sequence of Anaerolineae Strain TC1, a Novel Isolate from a Methanogenic Wastewater Treatment System.</title>
        <authorList>
            <person name="Matsuura N."/>
            <person name="Tourlousse D.M."/>
            <person name="Sun L."/>
            <person name="Toyonaga M."/>
            <person name="Kuroda K."/>
            <person name="Ohashi A."/>
            <person name="Cruz R."/>
            <person name="Yamaguchi T."/>
            <person name="Sekiguchi Y."/>
        </authorList>
    </citation>
    <scope>NUCLEOTIDE SEQUENCE [LARGE SCALE GENOMIC DNA]</scope>
    <source>
        <strain evidence="10">TC1</strain>
    </source>
</reference>
<dbReference type="STRING" id="1678840.ATC1_12527"/>
<evidence type="ECO:0000256" key="6">
    <source>
        <dbReference type="ARBA" id="ARBA00022840"/>
    </source>
</evidence>
<dbReference type="PANTHER" id="PTHR43033:SF1">
    <property type="entry name" value="TRNA(ILE)-LYSIDINE SYNTHASE-RELATED"/>
    <property type="match status" value="1"/>
</dbReference>
<keyword evidence="4 8" id="KW-0819">tRNA processing</keyword>
<dbReference type="SUPFAM" id="SSF52402">
    <property type="entry name" value="Adenine nucleotide alpha hydrolases-like"/>
    <property type="match status" value="1"/>
</dbReference>
<organism evidence="10">
    <name type="scientific">Flexilinea flocculi</name>
    <dbReference type="NCBI Taxonomy" id="1678840"/>
    <lineage>
        <taxon>Bacteria</taxon>
        <taxon>Bacillati</taxon>
        <taxon>Chloroflexota</taxon>
        <taxon>Anaerolineae</taxon>
        <taxon>Anaerolineales</taxon>
        <taxon>Anaerolineaceae</taxon>
        <taxon>Flexilinea</taxon>
    </lineage>
</organism>
<dbReference type="NCBIfam" id="TIGR02432">
    <property type="entry name" value="lysidine_TilS_N"/>
    <property type="match status" value="1"/>
</dbReference>
<comment type="function">
    <text evidence="8">Ligates lysine onto the cytidine present at position 34 of the AUA codon-specific tRNA(Ile) that contains the anticodon CAU, in an ATP-dependent manner. Cytidine is converted to lysidine, thus changing the amino acid specificity of the tRNA from methionine to isoleucine.</text>
</comment>
<dbReference type="Proteomes" id="UP000053370">
    <property type="component" value="Unassembled WGS sequence"/>
</dbReference>
<evidence type="ECO:0000313" key="10">
    <source>
        <dbReference type="EMBL" id="GAP39987.1"/>
    </source>
</evidence>
<dbReference type="SMART" id="SM00977">
    <property type="entry name" value="TilS_C"/>
    <property type="match status" value="1"/>
</dbReference>
<evidence type="ECO:0000313" key="11">
    <source>
        <dbReference type="Proteomes" id="UP000053370"/>
    </source>
</evidence>
<dbReference type="AlphaFoldDB" id="A0A0K8PBE9"/>
<evidence type="ECO:0000256" key="4">
    <source>
        <dbReference type="ARBA" id="ARBA00022694"/>
    </source>
</evidence>
<dbReference type="GO" id="GO:0006400">
    <property type="term" value="P:tRNA modification"/>
    <property type="evidence" value="ECO:0007669"/>
    <property type="project" value="UniProtKB-UniRule"/>
</dbReference>
<dbReference type="PATRIC" id="fig|1678840.3.peg.1130"/>